<dbReference type="Proteomes" id="UP000001441">
    <property type="component" value="Chromosome"/>
</dbReference>
<dbReference type="SUPFAM" id="SSF53335">
    <property type="entry name" value="S-adenosyl-L-methionine-dependent methyltransferases"/>
    <property type="match status" value="1"/>
</dbReference>
<evidence type="ECO:0000313" key="3">
    <source>
        <dbReference type="Proteomes" id="UP000001441"/>
    </source>
</evidence>
<dbReference type="InterPro" id="IPR013216">
    <property type="entry name" value="Methyltransf_11"/>
</dbReference>
<dbReference type="Pfam" id="PF08241">
    <property type="entry name" value="Methyltransf_11"/>
    <property type="match status" value="1"/>
</dbReference>
<dbReference type="GO" id="GO:0008757">
    <property type="term" value="F:S-adenosylmethionine-dependent methyltransferase activity"/>
    <property type="evidence" value="ECO:0007669"/>
    <property type="project" value="InterPro"/>
</dbReference>
<sequence length="208" mass="23801">MSLFNKISHAHRLLNTIRNDYWGLINMPTTDDLDAYLSKYDAESLDLVDAHALDLGCGSKPSNPFKATNTFGIDIRRNDEKNVKSADLTLEPIPFPDNTFDYISALDFLEHVPRVIYTPNLKFAFVELMNEVWRTLKQDGIFLSRTPIYPYATAFRDPTHVNMMTHETFSLYFDDKSRMAAMYGFRGAFVVLSQAIKAPYLISLLKKA</sequence>
<dbReference type="eggNOG" id="COG2226">
    <property type="taxonomic scope" value="Bacteria"/>
</dbReference>
<organism evidence="2 3">
    <name type="scientific">Allochromatium vinosum (strain ATCC 17899 / DSM 180 / NBRC 103801 / NCIMB 10441 / D)</name>
    <name type="common">Chromatium vinosum</name>
    <dbReference type="NCBI Taxonomy" id="572477"/>
    <lineage>
        <taxon>Bacteria</taxon>
        <taxon>Pseudomonadati</taxon>
        <taxon>Pseudomonadota</taxon>
        <taxon>Gammaproteobacteria</taxon>
        <taxon>Chromatiales</taxon>
        <taxon>Chromatiaceae</taxon>
        <taxon>Allochromatium</taxon>
    </lineage>
</organism>
<evidence type="ECO:0000313" key="2">
    <source>
        <dbReference type="EMBL" id="ADC62719.1"/>
    </source>
</evidence>
<name>D3RU60_ALLVD</name>
<dbReference type="RefSeq" id="WP_012970993.1">
    <property type="nucleotide sequence ID" value="NC_013851.1"/>
</dbReference>
<accession>D3RU60</accession>
<dbReference type="KEGG" id="alv:Alvin_1793"/>
<keyword evidence="3" id="KW-1185">Reference proteome</keyword>
<gene>
    <name evidence="2" type="ordered locus">Alvin_1793</name>
</gene>
<reference evidence="2 3" key="1">
    <citation type="journal article" date="2011" name="Stand. Genomic Sci.">
        <title>Complete genome sequence of Allochromatium vinosum DSM 180(T).</title>
        <authorList>
            <person name="Weissgerber T."/>
            <person name="Zigann R."/>
            <person name="Bruce D."/>
            <person name="Chang Y.J."/>
            <person name="Detter J.C."/>
            <person name="Han C."/>
            <person name="Hauser L."/>
            <person name="Jeffries C.D."/>
            <person name="Land M."/>
            <person name="Munk A.C."/>
            <person name="Tapia R."/>
            <person name="Dahl C."/>
        </authorList>
    </citation>
    <scope>NUCLEOTIDE SEQUENCE [LARGE SCALE GENOMIC DNA]</scope>
    <source>
        <strain evidence="3">ATCC 17899 / DSM 180 / NBRC 103801 / NCIMB 10441 / D</strain>
    </source>
</reference>
<evidence type="ECO:0000259" key="1">
    <source>
        <dbReference type="Pfam" id="PF08241"/>
    </source>
</evidence>
<dbReference type="AlphaFoldDB" id="D3RU60"/>
<dbReference type="Gene3D" id="3.40.50.150">
    <property type="entry name" value="Vaccinia Virus protein VP39"/>
    <property type="match status" value="1"/>
</dbReference>
<feature type="domain" description="Methyltransferase type 11" evidence="1">
    <location>
        <begin position="53"/>
        <end position="143"/>
    </location>
</feature>
<keyword evidence="2" id="KW-0489">Methyltransferase</keyword>
<dbReference type="STRING" id="572477.Alvin_1793"/>
<dbReference type="HOGENOM" id="CLU_1318682_0_0_6"/>
<dbReference type="GO" id="GO:0032259">
    <property type="term" value="P:methylation"/>
    <property type="evidence" value="ECO:0007669"/>
    <property type="project" value="UniProtKB-KW"/>
</dbReference>
<dbReference type="InterPro" id="IPR029063">
    <property type="entry name" value="SAM-dependent_MTases_sf"/>
</dbReference>
<keyword evidence="2" id="KW-0808">Transferase</keyword>
<protein>
    <submittedName>
        <fullName evidence="2">Methyltransferase type 11</fullName>
    </submittedName>
</protein>
<dbReference type="EMBL" id="CP001896">
    <property type="protein sequence ID" value="ADC62719.1"/>
    <property type="molecule type" value="Genomic_DNA"/>
</dbReference>
<proteinExistence type="predicted"/>